<sequence length="289" mass="32227">MMNVFLAVQIHKSFMIRPSASSSESQQTYPSLAIVANAAKSSIHIAQVLLQRSPKHLPQIAFHIAQSNTVLMLIIWRHKRGIAPLSDIKTVASDVKSAFELLRAADTSSQTVGRVADKLMAFITAESLLSDIPAPPTLTTKRSRETDLLVEPYLGEAFDLPKPEYRPIVGSQRVSSYMVNVSRTSVDFSEAPSSFETSNFVPPTASTSWIYQDENRGDEHEDYMPMSGTSPILKDRFQTSTDHFVNNQSSIQAGHLDNLAKDERSKYDWDTFMRNVDEVLWSAGLDCLD</sequence>
<dbReference type="Proteomes" id="UP000772434">
    <property type="component" value="Unassembled WGS sequence"/>
</dbReference>
<comment type="caution">
    <text evidence="1">The sequence shown here is derived from an EMBL/GenBank/DDBJ whole genome shotgun (WGS) entry which is preliminary data.</text>
</comment>
<accession>A0A9P5U651</accession>
<gene>
    <name evidence="1" type="ORF">BDP27DRAFT_1014518</name>
</gene>
<dbReference type="EMBL" id="JADNRY010000087">
    <property type="protein sequence ID" value="KAF9066468.1"/>
    <property type="molecule type" value="Genomic_DNA"/>
</dbReference>
<protein>
    <submittedName>
        <fullName evidence="1">Uncharacterized protein</fullName>
    </submittedName>
</protein>
<proteinExistence type="predicted"/>
<dbReference type="AlphaFoldDB" id="A0A9P5U651"/>
<name>A0A9P5U651_9AGAR</name>
<evidence type="ECO:0000313" key="2">
    <source>
        <dbReference type="Proteomes" id="UP000772434"/>
    </source>
</evidence>
<organism evidence="1 2">
    <name type="scientific">Rhodocollybia butyracea</name>
    <dbReference type="NCBI Taxonomy" id="206335"/>
    <lineage>
        <taxon>Eukaryota</taxon>
        <taxon>Fungi</taxon>
        <taxon>Dikarya</taxon>
        <taxon>Basidiomycota</taxon>
        <taxon>Agaricomycotina</taxon>
        <taxon>Agaricomycetes</taxon>
        <taxon>Agaricomycetidae</taxon>
        <taxon>Agaricales</taxon>
        <taxon>Marasmiineae</taxon>
        <taxon>Omphalotaceae</taxon>
        <taxon>Rhodocollybia</taxon>
    </lineage>
</organism>
<reference evidence="1" key="1">
    <citation type="submission" date="2020-11" db="EMBL/GenBank/DDBJ databases">
        <authorList>
            <consortium name="DOE Joint Genome Institute"/>
            <person name="Ahrendt S."/>
            <person name="Riley R."/>
            <person name="Andreopoulos W."/>
            <person name="Labutti K."/>
            <person name="Pangilinan J."/>
            <person name="Ruiz-Duenas F.J."/>
            <person name="Barrasa J.M."/>
            <person name="Sanchez-Garcia M."/>
            <person name="Camarero S."/>
            <person name="Miyauchi S."/>
            <person name="Serrano A."/>
            <person name="Linde D."/>
            <person name="Babiker R."/>
            <person name="Drula E."/>
            <person name="Ayuso-Fernandez I."/>
            <person name="Pacheco R."/>
            <person name="Padilla G."/>
            <person name="Ferreira P."/>
            <person name="Barriuso J."/>
            <person name="Kellner H."/>
            <person name="Castanera R."/>
            <person name="Alfaro M."/>
            <person name="Ramirez L."/>
            <person name="Pisabarro A.G."/>
            <person name="Kuo A."/>
            <person name="Tritt A."/>
            <person name="Lipzen A."/>
            <person name="He G."/>
            <person name="Yan M."/>
            <person name="Ng V."/>
            <person name="Cullen D."/>
            <person name="Martin F."/>
            <person name="Rosso M.-N."/>
            <person name="Henrissat B."/>
            <person name="Hibbett D."/>
            <person name="Martinez A.T."/>
            <person name="Grigoriev I.V."/>
        </authorList>
    </citation>
    <scope>NUCLEOTIDE SEQUENCE</scope>
    <source>
        <strain evidence="1">AH 40177</strain>
    </source>
</reference>
<dbReference type="CDD" id="cd12148">
    <property type="entry name" value="fungal_TF_MHR"/>
    <property type="match status" value="1"/>
</dbReference>
<keyword evidence="2" id="KW-1185">Reference proteome</keyword>
<evidence type="ECO:0000313" key="1">
    <source>
        <dbReference type="EMBL" id="KAF9066468.1"/>
    </source>
</evidence>